<keyword evidence="2" id="KW-0732">Signal</keyword>
<feature type="domain" description="Xaa-Pro dipeptidyl-peptidase-like" evidence="3">
    <location>
        <begin position="46"/>
        <end position="276"/>
    </location>
</feature>
<sequence length="556" mass="60212">MRSTALAFWVVILLGGCTTTLPVASPDPLPAPLEARRYQVAIPTHDGLSLAATVYQPALASGDTAPVIIATHGFGGFRAKRPLSIYGQTMLTGEAAIAAWRQGYWVVFYDQRGFGGSQGDVQLMSPAHEVKDVSSVIDWALRHLPALHTLPDGRAAIGMIGESYGGGAQILASIHDPRLAALVPIATWYDLADGFAPNGHVRSQWGAHLFTLGSLSSGFDFGMALQRPFRSAFTGTLSREAQTLLREHSPSSFCARGEYPQADALLIQGFRDSLFGIEHAQANQSCFEAGGQEARLLAIQGGHILPWPIQPWSGKPLFNTDAVLGCGADAVPLPELVVQWWDEKLRGAPRQVPSFCAALDYEQSLHLAALPSNGETFAVRDASLHIPFAGMFEWLMVPVDVGGDIVRGFWQGKDLRQLRPNGGGGRPKFVPVYVVERDDEILLGTPELDMRLSGTASRASTRVFVGVGVQRAGARRVQVVNEQLTPLPHKGLHRQTLPPVATPLQAGDRVGLVVYGFSWQYAFNPSFWWSRARLQGELTLPLQEGLKSLPLELATP</sequence>
<dbReference type="Proteomes" id="UP001165524">
    <property type="component" value="Unassembled WGS sequence"/>
</dbReference>
<name>A0ABT0E3D6_9GAMM</name>
<dbReference type="EMBL" id="JALKII010000001">
    <property type="protein sequence ID" value="MCK0536325.1"/>
    <property type="molecule type" value="Genomic_DNA"/>
</dbReference>
<evidence type="ECO:0000259" key="3">
    <source>
        <dbReference type="Pfam" id="PF02129"/>
    </source>
</evidence>
<dbReference type="Pfam" id="PF02129">
    <property type="entry name" value="Peptidase_S15"/>
    <property type="match status" value="1"/>
</dbReference>
<dbReference type="PROSITE" id="PS51257">
    <property type="entry name" value="PROKAR_LIPOPROTEIN"/>
    <property type="match status" value="1"/>
</dbReference>
<evidence type="ECO:0000313" key="5">
    <source>
        <dbReference type="Proteomes" id="UP001165524"/>
    </source>
</evidence>
<dbReference type="GO" id="GO:0016787">
    <property type="term" value="F:hydrolase activity"/>
    <property type="evidence" value="ECO:0007669"/>
    <property type="project" value="UniProtKB-KW"/>
</dbReference>
<dbReference type="InterPro" id="IPR029058">
    <property type="entry name" value="AB_hydrolase_fold"/>
</dbReference>
<proteinExistence type="predicted"/>
<dbReference type="InterPro" id="IPR000383">
    <property type="entry name" value="Xaa-Pro-like_dom"/>
</dbReference>
<accession>A0ABT0E3D6</accession>
<dbReference type="Gene3D" id="3.40.50.1820">
    <property type="entry name" value="alpha/beta hydrolase"/>
    <property type="match status" value="1"/>
</dbReference>
<comment type="caution">
    <text evidence="4">The sequence shown here is derived from an EMBL/GenBank/DDBJ whole genome shotgun (WGS) entry which is preliminary data.</text>
</comment>
<organism evidence="4 5">
    <name type="scientific">Alcanivorax quisquiliarum</name>
    <dbReference type="NCBI Taxonomy" id="2933565"/>
    <lineage>
        <taxon>Bacteria</taxon>
        <taxon>Pseudomonadati</taxon>
        <taxon>Pseudomonadota</taxon>
        <taxon>Gammaproteobacteria</taxon>
        <taxon>Oceanospirillales</taxon>
        <taxon>Alcanivoracaceae</taxon>
        <taxon>Alcanivorax</taxon>
    </lineage>
</organism>
<dbReference type="RefSeq" id="WP_246947428.1">
    <property type="nucleotide sequence ID" value="NZ_JALKII010000001.1"/>
</dbReference>
<reference evidence="4" key="1">
    <citation type="submission" date="2022-04" db="EMBL/GenBank/DDBJ databases">
        <title>Alcanivorax sp. CY1518 draft genome sequence.</title>
        <authorList>
            <person name="Zhao G."/>
            <person name="An M."/>
        </authorList>
    </citation>
    <scope>NUCLEOTIDE SEQUENCE</scope>
    <source>
        <strain evidence="4">CY1518</strain>
    </source>
</reference>
<dbReference type="PANTHER" id="PTHR22946">
    <property type="entry name" value="DIENELACTONE HYDROLASE DOMAIN-CONTAINING PROTEIN-RELATED"/>
    <property type="match status" value="1"/>
</dbReference>
<evidence type="ECO:0000313" key="4">
    <source>
        <dbReference type="EMBL" id="MCK0536325.1"/>
    </source>
</evidence>
<dbReference type="PANTHER" id="PTHR22946:SF9">
    <property type="entry name" value="POLYKETIDE TRANSFERASE AF380"/>
    <property type="match status" value="1"/>
</dbReference>
<keyword evidence="1 4" id="KW-0378">Hydrolase</keyword>
<feature type="signal peptide" evidence="2">
    <location>
        <begin position="1"/>
        <end position="24"/>
    </location>
</feature>
<evidence type="ECO:0000256" key="1">
    <source>
        <dbReference type="ARBA" id="ARBA00022801"/>
    </source>
</evidence>
<keyword evidence="5" id="KW-1185">Reference proteome</keyword>
<dbReference type="SUPFAM" id="SSF53474">
    <property type="entry name" value="alpha/beta-Hydrolases"/>
    <property type="match status" value="1"/>
</dbReference>
<dbReference type="InterPro" id="IPR050261">
    <property type="entry name" value="FrsA_esterase"/>
</dbReference>
<feature type="chain" id="PRO_5045445715" evidence="2">
    <location>
        <begin position="25"/>
        <end position="556"/>
    </location>
</feature>
<gene>
    <name evidence="4" type="ORF">MU846_01225</name>
</gene>
<protein>
    <submittedName>
        <fullName evidence="4">CocE/NonD family hydrolase</fullName>
    </submittedName>
</protein>
<evidence type="ECO:0000256" key="2">
    <source>
        <dbReference type="SAM" id="SignalP"/>
    </source>
</evidence>